<feature type="domain" description="CAAX prenyl protease 2/Lysostaphin resistance protein A-like" evidence="2">
    <location>
        <begin position="125"/>
        <end position="215"/>
    </location>
</feature>
<feature type="transmembrane region" description="Helical" evidence="1">
    <location>
        <begin position="205"/>
        <end position="225"/>
    </location>
</feature>
<feature type="transmembrane region" description="Helical" evidence="1">
    <location>
        <begin position="90"/>
        <end position="110"/>
    </location>
</feature>
<evidence type="ECO:0000256" key="1">
    <source>
        <dbReference type="SAM" id="Phobius"/>
    </source>
</evidence>
<sequence>MSIPASSSRLRRLLDFTIVRLFIALFATALAGGLTAQFVSDQTRGSSLHAGWPSLCGALAALAAYALYVRLVERRAVAELALRPAPAEAGVGLATGAALVALVVGGLAVLGNYRYEAFNAGAPGLVAAFAQMLFVGTFEELLMRAVLLRLLERSLGSWPALGLSSLLFGLAHLPGNGAGGLAMLIAVVAGAMLGAAYLATRRIWLCLALHVGWNFTLGSVFSIAVSGHERSVGLVTGQLEGPAWLTGGAYGLEASVLTLVLLLGCTAGLLALAISRGHLVAWAAREARRHPAAGALPVAR</sequence>
<dbReference type="PANTHER" id="PTHR39430">
    <property type="entry name" value="MEMBRANE-ASSOCIATED PROTEASE-RELATED"/>
    <property type="match status" value="1"/>
</dbReference>
<dbReference type="EC" id="3.4.-.-" evidence="3"/>
<keyword evidence="3" id="KW-0378">Hydrolase</keyword>
<protein>
    <submittedName>
        <fullName evidence="3">CPBP family intramembrane glutamic endopeptidase</fullName>
        <ecNumber evidence="3">3.4.-.-</ecNumber>
    </submittedName>
</protein>
<dbReference type="PANTHER" id="PTHR39430:SF1">
    <property type="entry name" value="PROTEASE"/>
    <property type="match status" value="1"/>
</dbReference>
<dbReference type="EMBL" id="JBIGIC010000013">
    <property type="protein sequence ID" value="MFG6489523.1"/>
    <property type="molecule type" value="Genomic_DNA"/>
</dbReference>
<feature type="transmembrane region" description="Helical" evidence="1">
    <location>
        <begin position="155"/>
        <end position="173"/>
    </location>
</feature>
<dbReference type="Pfam" id="PF02517">
    <property type="entry name" value="Rce1-like"/>
    <property type="match status" value="1"/>
</dbReference>
<proteinExistence type="predicted"/>
<dbReference type="InterPro" id="IPR003675">
    <property type="entry name" value="Rce1/LyrA-like_dom"/>
</dbReference>
<feature type="transmembrane region" description="Helical" evidence="1">
    <location>
        <begin position="51"/>
        <end position="69"/>
    </location>
</feature>
<name>A0ABW7HHY3_9BURK</name>
<evidence type="ECO:0000259" key="2">
    <source>
        <dbReference type="Pfam" id="PF02517"/>
    </source>
</evidence>
<evidence type="ECO:0000313" key="4">
    <source>
        <dbReference type="Proteomes" id="UP001606134"/>
    </source>
</evidence>
<keyword evidence="1" id="KW-1133">Transmembrane helix</keyword>
<keyword evidence="4" id="KW-1185">Reference proteome</keyword>
<keyword evidence="1" id="KW-0812">Transmembrane</keyword>
<organism evidence="3 4">
    <name type="scientific">Pelomonas candidula</name>
    <dbReference type="NCBI Taxonomy" id="3299025"/>
    <lineage>
        <taxon>Bacteria</taxon>
        <taxon>Pseudomonadati</taxon>
        <taxon>Pseudomonadota</taxon>
        <taxon>Betaproteobacteria</taxon>
        <taxon>Burkholderiales</taxon>
        <taxon>Sphaerotilaceae</taxon>
        <taxon>Roseateles</taxon>
    </lineage>
</organism>
<feature type="transmembrane region" description="Helical" evidence="1">
    <location>
        <begin position="179"/>
        <end position="198"/>
    </location>
</feature>
<dbReference type="Proteomes" id="UP001606134">
    <property type="component" value="Unassembled WGS sequence"/>
</dbReference>
<dbReference type="RefSeq" id="WP_394415920.1">
    <property type="nucleotide sequence ID" value="NZ_JBIGIC010000013.1"/>
</dbReference>
<feature type="transmembrane region" description="Helical" evidence="1">
    <location>
        <begin position="21"/>
        <end position="39"/>
    </location>
</feature>
<feature type="transmembrane region" description="Helical" evidence="1">
    <location>
        <begin position="122"/>
        <end position="143"/>
    </location>
</feature>
<reference evidence="3 4" key="1">
    <citation type="submission" date="2024-08" db="EMBL/GenBank/DDBJ databases">
        <authorList>
            <person name="Lu H."/>
        </authorList>
    </citation>
    <scope>NUCLEOTIDE SEQUENCE [LARGE SCALE GENOMIC DNA]</scope>
    <source>
        <strain evidence="3 4">BYS78W</strain>
    </source>
</reference>
<dbReference type="GO" id="GO:0016787">
    <property type="term" value="F:hydrolase activity"/>
    <property type="evidence" value="ECO:0007669"/>
    <property type="project" value="UniProtKB-KW"/>
</dbReference>
<evidence type="ECO:0000313" key="3">
    <source>
        <dbReference type="EMBL" id="MFG6489523.1"/>
    </source>
</evidence>
<gene>
    <name evidence="3" type="ORF">ACG04R_22790</name>
</gene>
<keyword evidence="1" id="KW-0472">Membrane</keyword>
<feature type="transmembrane region" description="Helical" evidence="1">
    <location>
        <begin position="254"/>
        <end position="275"/>
    </location>
</feature>
<accession>A0ABW7HHY3</accession>
<comment type="caution">
    <text evidence="3">The sequence shown here is derived from an EMBL/GenBank/DDBJ whole genome shotgun (WGS) entry which is preliminary data.</text>
</comment>